<comment type="caution">
    <text evidence="1">The sequence shown here is derived from an EMBL/GenBank/DDBJ whole genome shotgun (WGS) entry which is preliminary data.</text>
</comment>
<dbReference type="Proteomes" id="UP001499852">
    <property type="component" value="Unassembled WGS sequence"/>
</dbReference>
<evidence type="ECO:0000313" key="2">
    <source>
        <dbReference type="Proteomes" id="UP001499852"/>
    </source>
</evidence>
<name>A0ABP9NU97_9BACT</name>
<dbReference type="InterPro" id="IPR013785">
    <property type="entry name" value="Aldolase_TIM"/>
</dbReference>
<dbReference type="SUPFAM" id="SSF51445">
    <property type="entry name" value="(Trans)glycosidases"/>
    <property type="match status" value="1"/>
</dbReference>
<keyword evidence="2" id="KW-1185">Reference proteome</keyword>
<dbReference type="EMBL" id="BAABIA010000001">
    <property type="protein sequence ID" value="GAA5133822.1"/>
    <property type="molecule type" value="Genomic_DNA"/>
</dbReference>
<proteinExistence type="predicted"/>
<evidence type="ECO:0000313" key="1">
    <source>
        <dbReference type="EMBL" id="GAA5133822.1"/>
    </source>
</evidence>
<accession>A0ABP9NU97</accession>
<protein>
    <submittedName>
        <fullName evidence="1">Uncharacterized protein</fullName>
    </submittedName>
</protein>
<organism evidence="1 2">
    <name type="scientific">Prosthecobacter algae</name>
    <dbReference type="NCBI Taxonomy" id="1144682"/>
    <lineage>
        <taxon>Bacteria</taxon>
        <taxon>Pseudomonadati</taxon>
        <taxon>Verrucomicrobiota</taxon>
        <taxon>Verrucomicrobiia</taxon>
        <taxon>Verrucomicrobiales</taxon>
        <taxon>Verrucomicrobiaceae</taxon>
        <taxon>Prosthecobacter</taxon>
    </lineage>
</organism>
<gene>
    <name evidence="1" type="ORF">GCM10023213_04380</name>
</gene>
<dbReference type="Gene3D" id="3.20.20.70">
    <property type="entry name" value="Aldolase class I"/>
    <property type="match status" value="1"/>
</dbReference>
<dbReference type="InterPro" id="IPR017853">
    <property type="entry name" value="GH"/>
</dbReference>
<sequence length="866" mass="94476">MLAFQVNVSAATNPTRLMVDLSTKPDAVMLSAFDLCIVDSDAKVDLEAQQSLGNKMLARVNVLEIRPNSAAARAARTVGIPLQTGPRPGHVRLDATHPHWVPLVVYEIVQDAAEKGFDGFVLTGLSQLSLSAERAACLQVIAELHRVYPDKQLVIEGALDLAAESRLALDGVLFLGGKEPERDQQLREVKRLGLLPLVVEYATPEITQQEIATRTQHFRALGAVPFFTTPDLAGLHLGPLQEVTRQVLVIHSGPASESFTARVLQGSLEWLGYQVRYWQAPATGTLDWKSQAAHASAVIVDASLQTQPSHQTGLLALATHLKGQHLPLLLTAAPWGNADEFTAWAHLLGLRGSGESMTVAKGAVIREIEHAWLQESGAVRPRTRGFRDLQAPAGARVILSVKAGAQFDQAFLATWGGVWMDAQAAEVGPQLQPIPFLNTWLGKAAQAPVMDMTSQNGRRLMVPVISSEGFTRQTSLQGLPIAAESMTERILSRYSLPFTAAVCEGDLRSTNPGLDARDSLRYEAAARDLFALPQVHAASASRTRPADWATSQEMEREVAGSMAYIHRHLLPPGRQVELMLWPEGNSPTQAAVAFSRRMGVENMQPVRPTRWLAHTAPPAPLMWGQAESLRPLAPGHRRAGPLNASEFIFEAEVAEQQRWLAPLHVSLSFEDATSEASLWEVERVLDWCASRPLHAMSAAHHARLVRDAAQTRIFSQGSGHWIIVNAGHARTLRLPASSGVPDLNRCIGIVGYTVRGEDLYIHTQGRRRTELVLSLDGSPDHLRLASSSGSVRYLESGHRRALIQVADLRPVELAFEGIQPGAVCQIFTTEQPQFIMADAQGRVEVTVPGQSTFRLQVLPPQQAAMR</sequence>
<reference evidence="2" key="1">
    <citation type="journal article" date="2019" name="Int. J. Syst. Evol. Microbiol.">
        <title>The Global Catalogue of Microorganisms (GCM) 10K type strain sequencing project: providing services to taxonomists for standard genome sequencing and annotation.</title>
        <authorList>
            <consortium name="The Broad Institute Genomics Platform"/>
            <consortium name="The Broad Institute Genome Sequencing Center for Infectious Disease"/>
            <person name="Wu L."/>
            <person name="Ma J."/>
        </authorList>
    </citation>
    <scope>NUCLEOTIDE SEQUENCE [LARGE SCALE GENOMIC DNA]</scope>
    <source>
        <strain evidence="2">JCM 18053</strain>
    </source>
</reference>